<feature type="transmembrane region" description="Helical" evidence="6">
    <location>
        <begin position="160"/>
        <end position="184"/>
    </location>
</feature>
<dbReference type="Pfam" id="PF02690">
    <property type="entry name" value="Na_Pi_cotrans"/>
    <property type="match status" value="2"/>
</dbReference>
<dbReference type="InterPro" id="IPR038078">
    <property type="entry name" value="PhoU-like_sf"/>
</dbReference>
<sequence>MISWELFALIPGLILFLYGIENFSNEIQKVVGDRFRSLLGKLTNTRIKGAILGAVVTAIAQSSTATTVITVGLVNAGVISFSQSLGVIIGTNVGTTMTAQLVAFRLTAIAPLFILLGFLISLFGKKYRFLGKPIFYFGLVFFSLNIMSDAIEPFKEDPDIAFLFASFTNVAIALLAGFLFTLIVQSSSVTTGIVVVLAQGGFISPIQGIPILLGANIGTTATSLLASSRMSLHAKRASVAHFLFNFIGVLLILPFLADFEELIYMIGGGPAQQVANAHLVFNIIMAIVFLIFIGQFKKAVELVVPGTEDEILFKTKYLNNKLPEDNKEAFGVIEKELGHLFDVSTTLFKESMSCINDNNDGKTQRVAKLGGLTDFLNKEIEQAILDLSKRKLNANEARKTILLVRISNTLEHLSDIAVDLSELSRNMMDTGLSLTPEGVSGLRSIYGKFNENMIVLRESFPMIKNEDIDKMRDNDVELRELTNLDYGDYINRYLVRKVSSGSMFIEMVSVIESANYRLREIRKLLQEYRTL</sequence>
<evidence type="ECO:0000256" key="6">
    <source>
        <dbReference type="SAM" id="Phobius"/>
    </source>
</evidence>
<protein>
    <submittedName>
        <fullName evidence="8">Na/Pi cotransporter family protein</fullName>
    </submittedName>
</protein>
<comment type="subcellular location">
    <subcellularLocation>
        <location evidence="1">Cell membrane</location>
        <topology evidence="1">Multi-pass membrane protein</topology>
    </subcellularLocation>
</comment>
<dbReference type="GO" id="GO:0005436">
    <property type="term" value="F:sodium:phosphate symporter activity"/>
    <property type="evidence" value="ECO:0007669"/>
    <property type="project" value="InterPro"/>
</dbReference>
<keyword evidence="4 6" id="KW-1133">Transmembrane helix</keyword>
<feature type="transmembrane region" description="Helical" evidence="6">
    <location>
        <begin position="277"/>
        <end position="296"/>
    </location>
</feature>
<feature type="transmembrane region" description="Helical" evidence="6">
    <location>
        <begin position="204"/>
        <end position="226"/>
    </location>
</feature>
<evidence type="ECO:0000256" key="3">
    <source>
        <dbReference type="ARBA" id="ARBA00022692"/>
    </source>
</evidence>
<dbReference type="Pfam" id="PF01895">
    <property type="entry name" value="PhoU"/>
    <property type="match status" value="1"/>
</dbReference>
<organism evidence="8 9">
    <name type="scientific">Methanooceanicella nereidis</name>
    <dbReference type="NCBI Taxonomy" id="2052831"/>
    <lineage>
        <taxon>Archaea</taxon>
        <taxon>Methanobacteriati</taxon>
        <taxon>Methanobacteriota</taxon>
        <taxon>Stenosarchaea group</taxon>
        <taxon>Methanomicrobia</taxon>
        <taxon>Methanocellales</taxon>
        <taxon>Methanocellaceae</taxon>
        <taxon>Methanooceanicella</taxon>
    </lineage>
</organism>
<evidence type="ECO:0000256" key="1">
    <source>
        <dbReference type="ARBA" id="ARBA00004651"/>
    </source>
</evidence>
<dbReference type="NCBIfam" id="TIGR00704">
    <property type="entry name" value="NaPi_cotrn_rel"/>
    <property type="match status" value="1"/>
</dbReference>
<dbReference type="SUPFAM" id="SSF109755">
    <property type="entry name" value="PhoU-like"/>
    <property type="match status" value="1"/>
</dbReference>
<evidence type="ECO:0000259" key="7">
    <source>
        <dbReference type="Pfam" id="PF01895"/>
    </source>
</evidence>
<dbReference type="InterPro" id="IPR004633">
    <property type="entry name" value="NaPi_cotrn-rel/YqeW-like"/>
</dbReference>
<feature type="transmembrane region" description="Helical" evidence="6">
    <location>
        <begin position="68"/>
        <end position="90"/>
    </location>
</feature>
<feature type="transmembrane region" description="Helical" evidence="6">
    <location>
        <begin position="102"/>
        <end position="123"/>
    </location>
</feature>
<comment type="caution">
    <text evidence="8">The sequence shown here is derived from an EMBL/GenBank/DDBJ whole genome shotgun (WGS) entry which is preliminary data.</text>
</comment>
<name>A0AAP2W844_9EURY</name>
<dbReference type="PANTHER" id="PTHR10010">
    <property type="entry name" value="SOLUTE CARRIER FAMILY 34 SODIUM PHOSPHATE , MEMBER 2-RELATED"/>
    <property type="match status" value="1"/>
</dbReference>
<dbReference type="NCBIfam" id="NF037997">
    <property type="entry name" value="Na_Pi_symport"/>
    <property type="match status" value="1"/>
</dbReference>
<dbReference type="PANTHER" id="PTHR10010:SF46">
    <property type="entry name" value="SODIUM-DEPENDENT PHOSPHATE TRANSPORT PROTEIN 2B"/>
    <property type="match status" value="1"/>
</dbReference>
<feature type="transmembrane region" description="Helical" evidence="6">
    <location>
        <begin position="129"/>
        <end position="148"/>
    </location>
</feature>
<dbReference type="Proteomes" id="UP001320159">
    <property type="component" value="Unassembled WGS sequence"/>
</dbReference>
<reference evidence="8 9" key="1">
    <citation type="submission" date="2017-11" db="EMBL/GenBank/DDBJ databases">
        <title>Isolation and Characterization of Family Methanocellaceae Species from Potential Methane Hydrate Area Offshore Southwestern Taiwan.</title>
        <authorList>
            <person name="Zhang W.-L."/>
            <person name="Chen W.-C."/>
            <person name="Lai M.-C."/>
            <person name="Chen S.-C."/>
        </authorList>
    </citation>
    <scope>NUCLEOTIDE SEQUENCE [LARGE SCALE GENOMIC DNA]</scope>
    <source>
        <strain evidence="8 9">CWC-04</strain>
    </source>
</reference>
<dbReference type="InterPro" id="IPR003841">
    <property type="entry name" value="Na/Pi_transpt"/>
</dbReference>
<accession>A0AAP2W844</accession>
<proteinExistence type="predicted"/>
<evidence type="ECO:0000256" key="5">
    <source>
        <dbReference type="ARBA" id="ARBA00023136"/>
    </source>
</evidence>
<feature type="domain" description="PhoU" evidence="7">
    <location>
        <begin position="339"/>
        <end position="422"/>
    </location>
</feature>
<feature type="transmembrane region" description="Helical" evidence="6">
    <location>
        <begin position="6"/>
        <end position="24"/>
    </location>
</feature>
<keyword evidence="2" id="KW-1003">Cell membrane</keyword>
<dbReference type="AlphaFoldDB" id="A0AAP2W844"/>
<keyword evidence="9" id="KW-1185">Reference proteome</keyword>
<dbReference type="GO" id="GO:0044341">
    <property type="term" value="P:sodium-dependent phosphate transport"/>
    <property type="evidence" value="ECO:0007669"/>
    <property type="project" value="InterPro"/>
</dbReference>
<dbReference type="GO" id="GO:0005886">
    <property type="term" value="C:plasma membrane"/>
    <property type="evidence" value="ECO:0007669"/>
    <property type="project" value="UniProtKB-SubCell"/>
</dbReference>
<evidence type="ECO:0000313" key="9">
    <source>
        <dbReference type="Proteomes" id="UP001320159"/>
    </source>
</evidence>
<gene>
    <name evidence="8" type="ORF">CUJ83_11925</name>
</gene>
<dbReference type="RefSeq" id="WP_230742562.1">
    <property type="nucleotide sequence ID" value="NZ_PGCK01000010.1"/>
</dbReference>
<dbReference type="EMBL" id="PGCK01000010">
    <property type="protein sequence ID" value="MCD1295706.1"/>
    <property type="molecule type" value="Genomic_DNA"/>
</dbReference>
<feature type="transmembrane region" description="Helical" evidence="6">
    <location>
        <begin position="238"/>
        <end position="257"/>
    </location>
</feature>
<evidence type="ECO:0000256" key="4">
    <source>
        <dbReference type="ARBA" id="ARBA00022989"/>
    </source>
</evidence>
<dbReference type="InterPro" id="IPR026022">
    <property type="entry name" value="PhoU_dom"/>
</dbReference>
<evidence type="ECO:0000313" key="8">
    <source>
        <dbReference type="EMBL" id="MCD1295706.1"/>
    </source>
</evidence>
<dbReference type="Gene3D" id="1.20.58.220">
    <property type="entry name" value="Phosphate transport system protein phou homolog 2, domain 2"/>
    <property type="match status" value="1"/>
</dbReference>
<keyword evidence="5 6" id="KW-0472">Membrane</keyword>
<keyword evidence="3 6" id="KW-0812">Transmembrane</keyword>
<evidence type="ECO:0000256" key="2">
    <source>
        <dbReference type="ARBA" id="ARBA00022475"/>
    </source>
</evidence>